<accession>A0AAV4NY98</accession>
<dbReference type="Proteomes" id="UP001054945">
    <property type="component" value="Unassembled WGS sequence"/>
</dbReference>
<comment type="caution">
    <text evidence="2">The sequence shown here is derived from an EMBL/GenBank/DDBJ whole genome shotgun (WGS) entry which is preliminary data.</text>
</comment>
<organism evidence="2 3">
    <name type="scientific">Caerostris extrusa</name>
    <name type="common">Bark spider</name>
    <name type="synonym">Caerostris bankana</name>
    <dbReference type="NCBI Taxonomy" id="172846"/>
    <lineage>
        <taxon>Eukaryota</taxon>
        <taxon>Metazoa</taxon>
        <taxon>Ecdysozoa</taxon>
        <taxon>Arthropoda</taxon>
        <taxon>Chelicerata</taxon>
        <taxon>Arachnida</taxon>
        <taxon>Araneae</taxon>
        <taxon>Araneomorphae</taxon>
        <taxon>Entelegynae</taxon>
        <taxon>Araneoidea</taxon>
        <taxon>Araneidae</taxon>
        <taxon>Caerostris</taxon>
    </lineage>
</organism>
<dbReference type="EMBL" id="BPLR01021460">
    <property type="protein sequence ID" value="GIX89875.1"/>
    <property type="molecule type" value="Genomic_DNA"/>
</dbReference>
<evidence type="ECO:0000313" key="3">
    <source>
        <dbReference type="Proteomes" id="UP001054945"/>
    </source>
</evidence>
<evidence type="ECO:0000313" key="2">
    <source>
        <dbReference type="EMBL" id="GIX89875.1"/>
    </source>
</evidence>
<feature type="region of interest" description="Disordered" evidence="1">
    <location>
        <begin position="32"/>
        <end position="55"/>
    </location>
</feature>
<name>A0AAV4NY98_CAEEX</name>
<sequence length="140" mass="16598">MLGSKSKVFCSEDYCIVKFWIIENGISPLDEVRDSSSNTGPVVCKQKGKDDRPPSSIRRCRGTTLKAMLFPDRMRKQFVREVCHGTEVFPLMYGVLWRKRTRNRFHYHQGKVRWDNRYLNEHLGRHRPRWIFPCIAVEVL</sequence>
<keyword evidence="3" id="KW-1185">Reference proteome</keyword>
<dbReference type="AlphaFoldDB" id="A0AAV4NY98"/>
<protein>
    <submittedName>
        <fullName evidence="2">Uncharacterized protein</fullName>
    </submittedName>
</protein>
<proteinExistence type="predicted"/>
<gene>
    <name evidence="2" type="ORF">CEXT_346611</name>
</gene>
<reference evidence="2 3" key="1">
    <citation type="submission" date="2021-06" db="EMBL/GenBank/DDBJ databases">
        <title>Caerostris extrusa draft genome.</title>
        <authorList>
            <person name="Kono N."/>
            <person name="Arakawa K."/>
        </authorList>
    </citation>
    <scope>NUCLEOTIDE SEQUENCE [LARGE SCALE GENOMIC DNA]</scope>
</reference>
<evidence type="ECO:0000256" key="1">
    <source>
        <dbReference type="SAM" id="MobiDB-lite"/>
    </source>
</evidence>